<feature type="region of interest" description="Disordered" evidence="2">
    <location>
        <begin position="1"/>
        <end position="56"/>
    </location>
</feature>
<evidence type="ECO:0000256" key="2">
    <source>
        <dbReference type="SAM" id="MobiDB-lite"/>
    </source>
</evidence>
<organism evidence="4 5">
    <name type="scientific">Pipistrellus kuhlii</name>
    <name type="common">Kuhl's pipistrelle</name>
    <dbReference type="NCBI Taxonomy" id="59472"/>
    <lineage>
        <taxon>Eukaryota</taxon>
        <taxon>Metazoa</taxon>
        <taxon>Chordata</taxon>
        <taxon>Craniata</taxon>
        <taxon>Vertebrata</taxon>
        <taxon>Euteleostomi</taxon>
        <taxon>Mammalia</taxon>
        <taxon>Eutheria</taxon>
        <taxon>Laurasiatheria</taxon>
        <taxon>Chiroptera</taxon>
        <taxon>Yangochiroptera</taxon>
        <taxon>Vespertilionidae</taxon>
        <taxon>Pipistrellus</taxon>
    </lineage>
</organism>
<dbReference type="Pfam" id="PF16005">
    <property type="entry name" value="MOEP19"/>
    <property type="match status" value="1"/>
</dbReference>
<evidence type="ECO:0000256" key="1">
    <source>
        <dbReference type="ARBA" id="ARBA00009081"/>
    </source>
</evidence>
<evidence type="ECO:0000313" key="4">
    <source>
        <dbReference type="EMBL" id="KAF6363127.1"/>
    </source>
</evidence>
<dbReference type="Gene3D" id="3.30.1370.10">
    <property type="entry name" value="K Homology domain, type 1"/>
    <property type="match status" value="1"/>
</dbReference>
<dbReference type="CDD" id="cd12795">
    <property type="entry name" value="FILIA_N_like"/>
    <property type="match status" value="1"/>
</dbReference>
<protein>
    <recommendedName>
        <fullName evidence="3">KH-like RNA-binding domain-containing protein</fullName>
    </recommendedName>
</protein>
<gene>
    <name evidence="4" type="ORF">mPipKuh1_010124</name>
</gene>
<dbReference type="InterPro" id="IPR031952">
    <property type="entry name" value="MOEP19_KH-like"/>
</dbReference>
<sequence length="133" mass="14770">MGFSLPLGPPLSVGDGAWPEDPPQVALPRDQREGFPFQEAAPFPPFASRSRSRSSLKPSVLHVDACLLEKMLGPNRALLPAFQREFQVQLQTGEPDPEGKVEVSIVGRHWNPKRAKKMIQSLTGRSRRKRYGG</sequence>
<dbReference type="AlphaFoldDB" id="A0A7J7YM61"/>
<dbReference type="GO" id="GO:0003723">
    <property type="term" value="F:RNA binding"/>
    <property type="evidence" value="ECO:0007669"/>
    <property type="project" value="InterPro"/>
</dbReference>
<dbReference type="SUPFAM" id="SSF54791">
    <property type="entry name" value="Eukaryotic type KH-domain (KH-domain type I)"/>
    <property type="match status" value="1"/>
</dbReference>
<reference evidence="4 5" key="1">
    <citation type="journal article" date="2020" name="Nature">
        <title>Six reference-quality genomes reveal evolution of bat adaptations.</title>
        <authorList>
            <person name="Jebb D."/>
            <person name="Huang Z."/>
            <person name="Pippel M."/>
            <person name="Hughes G.M."/>
            <person name="Lavrichenko K."/>
            <person name="Devanna P."/>
            <person name="Winkler S."/>
            <person name="Jermiin L.S."/>
            <person name="Skirmuntt E.C."/>
            <person name="Katzourakis A."/>
            <person name="Burkitt-Gray L."/>
            <person name="Ray D.A."/>
            <person name="Sullivan K.A.M."/>
            <person name="Roscito J.G."/>
            <person name="Kirilenko B.M."/>
            <person name="Davalos L.M."/>
            <person name="Corthals A.P."/>
            <person name="Power M.L."/>
            <person name="Jones G."/>
            <person name="Ransome R.D."/>
            <person name="Dechmann D.K.N."/>
            <person name="Locatelli A.G."/>
            <person name="Puechmaille S.J."/>
            <person name="Fedrigo O."/>
            <person name="Jarvis E.D."/>
            <person name="Hiller M."/>
            <person name="Vernes S.C."/>
            <person name="Myers E.W."/>
            <person name="Teeling E.C."/>
        </authorList>
    </citation>
    <scope>NUCLEOTIDE SEQUENCE [LARGE SCALE GENOMIC DNA]</scope>
    <source>
        <strain evidence="4">MPipKuh1</strain>
        <tissue evidence="4">Flight muscle</tissue>
    </source>
</reference>
<comment type="similarity">
    <text evidence="1">Belongs to the KHDC1 family.</text>
</comment>
<name>A0A7J7YM61_PIPKU</name>
<dbReference type="EMBL" id="JACAGB010000005">
    <property type="protein sequence ID" value="KAF6363127.1"/>
    <property type="molecule type" value="Genomic_DNA"/>
</dbReference>
<keyword evidence="5" id="KW-1185">Reference proteome</keyword>
<accession>A0A7J7YM61</accession>
<comment type="caution">
    <text evidence="4">The sequence shown here is derived from an EMBL/GenBank/DDBJ whole genome shotgun (WGS) entry which is preliminary data.</text>
</comment>
<evidence type="ECO:0000259" key="3">
    <source>
        <dbReference type="Pfam" id="PF16005"/>
    </source>
</evidence>
<feature type="domain" description="KH-like RNA-binding" evidence="3">
    <location>
        <begin position="57"/>
        <end position="129"/>
    </location>
</feature>
<evidence type="ECO:0000313" key="5">
    <source>
        <dbReference type="Proteomes" id="UP000558488"/>
    </source>
</evidence>
<dbReference type="InterPro" id="IPR036612">
    <property type="entry name" value="KH_dom_type_1_sf"/>
</dbReference>
<feature type="compositionally biased region" description="Low complexity" evidence="2">
    <location>
        <begin position="35"/>
        <end position="55"/>
    </location>
</feature>
<proteinExistence type="inferred from homology"/>
<dbReference type="Proteomes" id="UP000558488">
    <property type="component" value="Unassembled WGS sequence"/>
</dbReference>